<keyword evidence="10" id="KW-1133">Transmembrane helix</keyword>
<keyword evidence="6 8" id="KW-0482">Metalloprotease</keyword>
<dbReference type="InterPro" id="IPR001577">
    <property type="entry name" value="Peptidase_M8"/>
</dbReference>
<dbReference type="MEROPS" id="M08.A06"/>
<evidence type="ECO:0000256" key="9">
    <source>
        <dbReference type="SAM" id="Coils"/>
    </source>
</evidence>
<evidence type="ECO:0000313" key="14">
    <source>
        <dbReference type="Proteomes" id="UP000002195"/>
    </source>
</evidence>
<feature type="coiled-coil region" evidence="9">
    <location>
        <begin position="29"/>
        <end position="56"/>
    </location>
</feature>
<dbReference type="GO" id="GO:0006508">
    <property type="term" value="P:proteolysis"/>
    <property type="evidence" value="ECO:0007669"/>
    <property type="project" value="UniProtKB-KW"/>
</dbReference>
<dbReference type="Gene3D" id="2.10.55.10">
    <property type="entry name" value="Leishmanolysin domain 3"/>
    <property type="match status" value="1"/>
</dbReference>
<evidence type="ECO:0000256" key="2">
    <source>
        <dbReference type="ARBA" id="ARBA00022670"/>
    </source>
</evidence>
<dbReference type="FunCoup" id="Q6TU47">
    <property type="interactions" value="26"/>
</dbReference>
<evidence type="ECO:0000256" key="8">
    <source>
        <dbReference type="PIRSR" id="PIRSR601577-2"/>
    </source>
</evidence>
<feature type="transmembrane region" description="Helical" evidence="10">
    <location>
        <begin position="664"/>
        <end position="681"/>
    </location>
</feature>
<dbReference type="HOGENOM" id="CLU_407953_0_0_1"/>
<keyword evidence="10" id="KW-0812">Transmembrane</keyword>
<evidence type="ECO:0000256" key="6">
    <source>
        <dbReference type="ARBA" id="ARBA00023049"/>
    </source>
</evidence>
<evidence type="ECO:0000256" key="11">
    <source>
        <dbReference type="SAM" id="SignalP"/>
    </source>
</evidence>
<dbReference type="GO" id="GO:0046872">
    <property type="term" value="F:metal ion binding"/>
    <property type="evidence" value="ECO:0007669"/>
    <property type="project" value="UniProtKB-KW"/>
</dbReference>
<comment type="similarity">
    <text evidence="1">Belongs to the peptidase M8 family.</text>
</comment>
<dbReference type="GO" id="GO:0007155">
    <property type="term" value="P:cell adhesion"/>
    <property type="evidence" value="ECO:0007669"/>
    <property type="project" value="InterPro"/>
</dbReference>
<dbReference type="GO" id="GO:0005737">
    <property type="term" value="C:cytoplasm"/>
    <property type="evidence" value="ECO:0000318"/>
    <property type="project" value="GO_Central"/>
</dbReference>
<dbReference type="GO" id="GO:0004222">
    <property type="term" value="F:metalloendopeptidase activity"/>
    <property type="evidence" value="ECO:0007669"/>
    <property type="project" value="InterPro"/>
</dbReference>
<dbReference type="FunFam" id="3.10.170.20:FF:000008">
    <property type="entry name" value="GP63"/>
    <property type="match status" value="1"/>
</dbReference>
<dbReference type="Proteomes" id="UP000002195">
    <property type="component" value="Unassembled WGS sequence"/>
</dbReference>
<feature type="active site" evidence="7">
    <location>
        <position position="345"/>
    </location>
</feature>
<gene>
    <name evidence="13" type="primary">sigB</name>
    <name evidence="13" type="ORF">DDB_G0293364</name>
</gene>
<reference evidence="12" key="1">
    <citation type="journal article" date="2003" name="Eukaryot. Cell">
        <title>Dictyostelium discoideum developmentally regulated genes whose expression is dependent on MADS box transcription factor SrfA.</title>
        <authorList>
            <person name="Escalante R."/>
            <person name="Moreno N."/>
            <person name="Sastre L."/>
        </authorList>
    </citation>
    <scope>NUCLEOTIDE SEQUENCE</scope>
</reference>
<keyword evidence="3 8" id="KW-0479">Metal-binding</keyword>
<feature type="binding site" evidence="8">
    <location>
        <position position="433"/>
    </location>
    <ligand>
        <name>Zn(2+)</name>
        <dbReference type="ChEBI" id="CHEBI:29105"/>
        <note>catalytic</note>
    </ligand>
</feature>
<name>Q6TU47_DICDI</name>
<comment type="cofactor">
    <cofactor evidence="8">
        <name>Zn(2+)</name>
        <dbReference type="ChEBI" id="CHEBI:29105"/>
    </cofactor>
    <text evidence="8">Binds 1 zinc ion per subunit.</text>
</comment>
<dbReference type="EMBL" id="AY387645">
    <property type="protein sequence ID" value="AAQ95659.1"/>
    <property type="molecule type" value="Genomic_DNA"/>
</dbReference>
<protein>
    <submittedName>
        <fullName evidence="12">GP63</fullName>
    </submittedName>
    <submittedName>
        <fullName evidence="13">Peptidase M8, leishmanolysin family protein</fullName>
    </submittedName>
</protein>
<keyword evidence="5 8" id="KW-0862">Zinc</keyword>
<dbReference type="GeneID" id="8629193"/>
<evidence type="ECO:0000256" key="1">
    <source>
        <dbReference type="ARBA" id="ARBA00005860"/>
    </source>
</evidence>
<dbReference type="PANTHER" id="PTHR10942">
    <property type="entry name" value="LEISHMANOLYSIN-LIKE PEPTIDASE"/>
    <property type="match status" value="1"/>
</dbReference>
<dbReference type="GO" id="GO:0008233">
    <property type="term" value="F:peptidase activity"/>
    <property type="evidence" value="ECO:0000318"/>
    <property type="project" value="GO_Central"/>
</dbReference>
<dbReference type="Gene3D" id="3.10.170.20">
    <property type="match status" value="1"/>
</dbReference>
<feature type="binding site" evidence="8">
    <location>
        <position position="344"/>
    </location>
    <ligand>
        <name>Zn(2+)</name>
        <dbReference type="ChEBI" id="CHEBI:29105"/>
        <note>catalytic</note>
    </ligand>
</feature>
<reference evidence="13 14" key="2">
    <citation type="journal article" date="2005" name="Nature">
        <title>The genome of the social amoeba Dictyostelium discoideum.</title>
        <authorList>
            <consortium name="The Dictyostelium discoideum Sequencing Consortium"/>
            <person name="Eichinger L."/>
            <person name="Pachebat J.A."/>
            <person name="Glockner G."/>
            <person name="Rajandream M.A."/>
            <person name="Sucgang R."/>
            <person name="Berriman M."/>
            <person name="Song J."/>
            <person name="Olsen R."/>
            <person name="Szafranski K."/>
            <person name="Xu Q."/>
            <person name="Tunggal B."/>
            <person name="Kummerfeld S."/>
            <person name="Madera M."/>
            <person name="Konfortov B.A."/>
            <person name="Rivero F."/>
            <person name="Bankier A.T."/>
            <person name="Lehmann R."/>
            <person name="Hamlin N."/>
            <person name="Davies R."/>
            <person name="Gaudet P."/>
            <person name="Fey P."/>
            <person name="Pilcher K."/>
            <person name="Chen G."/>
            <person name="Saunders D."/>
            <person name="Sodergren E."/>
            <person name="Davis P."/>
            <person name="Kerhornou A."/>
            <person name="Nie X."/>
            <person name="Hall N."/>
            <person name="Anjard C."/>
            <person name="Hemphill L."/>
            <person name="Bason N."/>
            <person name="Farbrother P."/>
            <person name="Desany B."/>
            <person name="Just E."/>
            <person name="Morio T."/>
            <person name="Rost R."/>
            <person name="Churcher C."/>
            <person name="Cooper J."/>
            <person name="Haydock S."/>
            <person name="van Driessche N."/>
            <person name="Cronin A."/>
            <person name="Goodhead I."/>
            <person name="Muzny D."/>
            <person name="Mourier T."/>
            <person name="Pain A."/>
            <person name="Lu M."/>
            <person name="Harper D."/>
            <person name="Lindsay R."/>
            <person name="Hauser H."/>
            <person name="James K."/>
            <person name="Quiles M."/>
            <person name="Madan Babu M."/>
            <person name="Saito T."/>
            <person name="Buchrieser C."/>
            <person name="Wardroper A."/>
            <person name="Felder M."/>
            <person name="Thangavelu M."/>
            <person name="Johnson D."/>
            <person name="Knights A."/>
            <person name="Loulseged H."/>
            <person name="Mungall K."/>
            <person name="Oliver K."/>
            <person name="Price C."/>
            <person name="Quail M.A."/>
            <person name="Urushihara H."/>
            <person name="Hernandez J."/>
            <person name="Rabbinowitsch E."/>
            <person name="Steffen D."/>
            <person name="Sanders M."/>
            <person name="Ma J."/>
            <person name="Kohara Y."/>
            <person name="Sharp S."/>
            <person name="Simmonds M."/>
            <person name="Spiegler S."/>
            <person name="Tivey A."/>
            <person name="Sugano S."/>
            <person name="White B."/>
            <person name="Walker D."/>
            <person name="Woodward J."/>
            <person name="Winckler T."/>
            <person name="Tanaka Y."/>
            <person name="Shaulsky G."/>
            <person name="Schleicher M."/>
            <person name="Weinstock G."/>
            <person name="Rosenthal A."/>
            <person name="Cox E.C."/>
            <person name="Chisholm R.L."/>
            <person name="Gibbs R."/>
            <person name="Loomis W.F."/>
            <person name="Platzer M."/>
            <person name="Kay R.R."/>
            <person name="Williams J."/>
            <person name="Dear P.H."/>
            <person name="Noegel A.A."/>
            <person name="Barrell B."/>
            <person name="Kuspa A."/>
        </authorList>
    </citation>
    <scope>NUCLEOTIDE SEQUENCE [LARGE SCALE GENOMIC DNA]</scope>
    <source>
        <strain evidence="13 14">AX4</strain>
    </source>
</reference>
<sequence length="682" mass="75677">MQKIIYLSIVLLVVSLFLISIGFSSPTLFNNNNNNNNNENENNKLLNNNVNKEINNIINKGYQKMVDGLKLKSQFHYNEDKYMKRAMEKQQHNPLGYKCQHDSIVQKRINKLKLKSADDNNNGENLKTKTVTEKLVKDAKALEASATTVSATTASQPIRFQFDTSYITGTKDKYACHNVGDVISVGFSSGATKPCEPDGSVEVCLYTCTEADIQTTQLQNFYKNNIIETIKEVFQSRLLVRNPQNSFTFNPAATDGTCDYGVPIPDSYYTDGIENTDIYVWVTSRPTSSNNTIAYAFACDYDTTNNILGRPRAASINFNPIYFSPFIGAENSISFNEYVRVGIHEMTHALGFSSSFFDSFVKPNTADVIRDGTGAAENFKFSGKTPSGESYSVTKSAIYSDHVVNFAKQHYGCNDLKHQELEDFGGSGTAGSHWEARTAGEEYMLGFVSPVMPITDLSFNLLLDSGWYEIVTNSSEPLIWGKGLGCDFVQKPCSTSTWNYQGYFCTENGASSCTGTRMGKGVCRIVTGQNEWLPQYQHLDNPKLVGYNLAADGCPFYSVQDNNVYCFDTSKQSTANSQVFEEYCENCRCFEFKDGNDGSIQQSCWEQRCGSNGLQIKINNNWVDCPDSQTIVSSGVTVVCPTGYTICGGDPKPVIVTGSSGIKILPYFILISSLIILIYLLI</sequence>
<feature type="chain" id="PRO_5011425899" evidence="11">
    <location>
        <begin position="25"/>
        <end position="682"/>
    </location>
</feature>
<dbReference type="FunFam" id="2.10.55.10:FF:000006">
    <property type="entry name" value="GP63"/>
    <property type="match status" value="1"/>
</dbReference>
<dbReference type="VEuPathDB" id="AmoebaDB:DDB_G0293364"/>
<keyword evidence="9" id="KW-0175">Coiled coil</keyword>
<keyword evidence="10" id="KW-0472">Membrane</keyword>
<dbReference type="Pfam" id="PF01457">
    <property type="entry name" value="Peptidase_M8"/>
    <property type="match status" value="1"/>
</dbReference>
<dbReference type="Gene3D" id="3.90.132.10">
    <property type="entry name" value="Leishmanolysin , domain 2"/>
    <property type="match status" value="1"/>
</dbReference>
<accession>Q54BW2</accession>
<reference evidence="13" key="3">
    <citation type="submission" date="2009-08" db="EMBL/GenBank/DDBJ databases">
        <authorList>
            <consortium name="The Dictyostelium discoideum Sequencing Consortium"/>
            <person name="Eichinger L."/>
            <person name="Pachebat J.A."/>
            <person name="Gloeckner G."/>
            <person name="Rajandream M.-A."/>
            <person name="Sucgang R."/>
            <person name="Song J."/>
            <person name="Cox E.C."/>
            <person name="Tunggal B."/>
            <person name="Szafranski K."/>
            <person name="Konfortov B.A."/>
            <person name="Farbrother P."/>
            <person name="Bankier A.T."/>
            <person name="Lehmann R."/>
            <person name="Hamlin N."/>
            <person name="Xu Q."/>
            <person name="Davies R."/>
            <person name="Gaudet P."/>
            <person name="Fey P."/>
            <person name="Pilcher K."/>
            <person name="Chen G."/>
            <person name="Saunders D."/>
            <person name="Sodergren E."/>
            <person name="Davis P."/>
            <person name="Nie X."/>
            <person name="Kerhornou A."/>
            <person name="Hemphill L."/>
            <person name="Bason N."/>
            <person name="Berriman M."/>
            <person name="Desany B."/>
            <person name="Churcher C."/>
            <person name="Cooper J."/>
            <person name="van Driessche N."/>
            <person name="Cronin A."/>
            <person name="Goodhead I."/>
            <person name="Muzny D."/>
            <person name="Hall N."/>
            <person name="Harper D."/>
            <person name="Lindsay R."/>
            <person name="Hauser H."/>
            <person name="James K."/>
            <person name="Quiles M."/>
            <person name="Buchrieser C."/>
            <person name="Wardroper A."/>
            <person name="Thangavelu M."/>
            <person name="Johnson D."/>
            <person name="Knights A."/>
            <person name="Loulseged H."/>
            <person name="Mungall K."/>
            <person name="Price C."/>
            <person name="Ma J."/>
            <person name="Quail M."/>
            <person name="Hernandez J."/>
            <person name="Rabbinowitsch E."/>
            <person name="Steffen D."/>
            <person name="Sanders M."/>
            <person name="Weinstock G."/>
            <person name="Sharp S."/>
            <person name="Just E."/>
            <person name="Shaulsky G."/>
            <person name="Simmonds M."/>
            <person name="Tivey A."/>
            <person name="White B."/>
            <person name="Walker D."/>
            <person name="Woodward J."/>
            <person name="Winckler T."/>
            <person name="Schleicher M."/>
            <person name="Rosenthal A."/>
            <person name="Rivero F."/>
            <person name="Chisholm R.L."/>
            <person name="Gibbs R."/>
            <person name="Loomis W.F."/>
            <person name="Platzer M."/>
            <person name="Kay R.R."/>
            <person name="Williams J."/>
            <person name="Dear P.H."/>
            <person name="Noegel A.A."/>
            <person name="Barrell B."/>
            <person name="Kuspa A."/>
        </authorList>
    </citation>
    <scope>NUCLEOTIDE SEQUENCE</scope>
    <source>
        <strain evidence="13">AX4</strain>
    </source>
</reference>
<dbReference type="GO" id="GO:0031154">
    <property type="term" value="P:culmination involved in sorocarp development"/>
    <property type="evidence" value="ECO:0000270"/>
    <property type="project" value="dictyBase"/>
</dbReference>
<dbReference type="GO" id="GO:0016020">
    <property type="term" value="C:membrane"/>
    <property type="evidence" value="ECO:0007669"/>
    <property type="project" value="InterPro"/>
</dbReference>
<evidence type="ECO:0000256" key="3">
    <source>
        <dbReference type="ARBA" id="ARBA00022723"/>
    </source>
</evidence>
<dbReference type="eggNOG" id="KOG2556">
    <property type="taxonomic scope" value="Eukaryota"/>
</dbReference>
<dbReference type="STRING" id="44689.Q6TU47"/>
<dbReference type="AlphaFoldDB" id="Q6TU47"/>
<proteinExistence type="inferred from homology"/>
<dbReference type="PANTHER" id="PTHR10942:SF11">
    <property type="entry name" value="GP63"/>
    <property type="match status" value="1"/>
</dbReference>
<organism evidence="12">
    <name type="scientific">Dictyostelium discoideum</name>
    <name type="common">Social amoeba</name>
    <dbReference type="NCBI Taxonomy" id="44689"/>
    <lineage>
        <taxon>Eukaryota</taxon>
        <taxon>Amoebozoa</taxon>
        <taxon>Evosea</taxon>
        <taxon>Eumycetozoa</taxon>
        <taxon>Dictyostelia</taxon>
        <taxon>Dictyosteliales</taxon>
        <taxon>Dictyosteliaceae</taxon>
        <taxon>Dictyostelium</taxon>
    </lineage>
</organism>
<evidence type="ECO:0000256" key="4">
    <source>
        <dbReference type="ARBA" id="ARBA00022801"/>
    </source>
</evidence>
<dbReference type="EMBL" id="AAFI02000204">
    <property type="protein sequence ID" value="EAL60749.1"/>
    <property type="molecule type" value="Genomic_DNA"/>
</dbReference>
<dbReference type="KEGG" id="ddi:DDB_G0293364"/>
<evidence type="ECO:0000313" key="13">
    <source>
        <dbReference type="EMBL" id="EAL60749.1"/>
    </source>
</evidence>
<keyword evidence="14" id="KW-1185">Reference proteome</keyword>
<dbReference type="RefSeq" id="XP_629172.1">
    <property type="nucleotide sequence ID" value="XM_629170.1"/>
</dbReference>
<dbReference type="SMR" id="Q6TU47"/>
<accession>Q6TU47</accession>
<evidence type="ECO:0000256" key="7">
    <source>
        <dbReference type="PIRSR" id="PIRSR601577-1"/>
    </source>
</evidence>
<dbReference type="FunFam" id="3.90.132.10:FF:000001">
    <property type="entry name" value="leishmanolysin-like peptidase isoform X2"/>
    <property type="match status" value="1"/>
</dbReference>
<keyword evidence="4" id="KW-0378">Hydrolase</keyword>
<evidence type="ECO:0000256" key="10">
    <source>
        <dbReference type="SAM" id="Phobius"/>
    </source>
</evidence>
<dbReference type="dictyBase" id="DDB_G0293364">
    <property type="gene designation" value="sigB"/>
</dbReference>
<dbReference type="PaxDb" id="44689-DDB0201668"/>
<dbReference type="OMA" id="NGYANCT"/>
<feature type="binding site" evidence="8">
    <location>
        <position position="348"/>
    </location>
    <ligand>
        <name>Zn(2+)</name>
        <dbReference type="ChEBI" id="CHEBI:29105"/>
        <note>catalytic</note>
    </ligand>
</feature>
<keyword evidence="2" id="KW-0645">Protease</keyword>
<feature type="signal peptide" evidence="11">
    <location>
        <begin position="1"/>
        <end position="24"/>
    </location>
</feature>
<evidence type="ECO:0000256" key="5">
    <source>
        <dbReference type="ARBA" id="ARBA00022833"/>
    </source>
</evidence>
<dbReference type="GO" id="GO:0009986">
    <property type="term" value="C:cell surface"/>
    <property type="evidence" value="ECO:0000250"/>
    <property type="project" value="dictyBase"/>
</dbReference>
<keyword evidence="11" id="KW-0732">Signal</keyword>
<evidence type="ECO:0000313" key="12">
    <source>
        <dbReference type="EMBL" id="AAQ95659.1"/>
    </source>
</evidence>
<dbReference type="SUPFAM" id="SSF55486">
    <property type="entry name" value="Metalloproteases ('zincins'), catalytic domain"/>
    <property type="match status" value="1"/>
</dbReference>